<dbReference type="PANTHER" id="PTHR43537">
    <property type="entry name" value="TRANSCRIPTIONAL REGULATOR, GNTR FAMILY"/>
    <property type="match status" value="1"/>
</dbReference>
<dbReference type="Gene3D" id="1.10.10.10">
    <property type="entry name" value="Winged helix-like DNA-binding domain superfamily/Winged helix DNA-binding domain"/>
    <property type="match status" value="1"/>
</dbReference>
<evidence type="ECO:0000259" key="4">
    <source>
        <dbReference type="PROSITE" id="PS50949"/>
    </source>
</evidence>
<evidence type="ECO:0000256" key="3">
    <source>
        <dbReference type="ARBA" id="ARBA00023163"/>
    </source>
</evidence>
<organism evidence="5 6">
    <name type="scientific">Gemmobacter fulvus</name>
    <dbReference type="NCBI Taxonomy" id="2840474"/>
    <lineage>
        <taxon>Bacteria</taxon>
        <taxon>Pseudomonadati</taxon>
        <taxon>Pseudomonadota</taxon>
        <taxon>Alphaproteobacteria</taxon>
        <taxon>Rhodobacterales</taxon>
        <taxon>Paracoccaceae</taxon>
        <taxon>Gemmobacter</taxon>
    </lineage>
</organism>
<feature type="domain" description="HTH gntR-type" evidence="4">
    <location>
        <begin position="12"/>
        <end position="79"/>
    </location>
</feature>
<dbReference type="InterPro" id="IPR036390">
    <property type="entry name" value="WH_DNA-bd_sf"/>
</dbReference>
<keyword evidence="1" id="KW-0805">Transcription regulation</keyword>
<sequence>MALKAVDVSKTVSAGGIVFEALRRAIIEGELKDGDPLRQDEIARLFNTSRIPVREAITMLEQQGLVKTQRYKGAVVLGLSMTDAAEIFDFRCLVEAHVMRMAVPRMTPAVIEEARAICAAFSAADDPMQWGDLNRAFHATLYRSSALPFHLATLDNAMDRLDRYLRAQLLLTEGHGRANAEHLGILAACAKGDAESAAVLTVAHIRGAHASLREHLSRIKAQFSSPPQP</sequence>
<dbReference type="PROSITE" id="PS50949">
    <property type="entry name" value="HTH_GNTR"/>
    <property type="match status" value="1"/>
</dbReference>
<dbReference type="Proteomes" id="UP000679352">
    <property type="component" value="Plasmid p1"/>
</dbReference>
<dbReference type="GO" id="GO:0003677">
    <property type="term" value="F:DNA binding"/>
    <property type="evidence" value="ECO:0007669"/>
    <property type="project" value="UniProtKB-KW"/>
</dbReference>
<accession>A0A975S2L1</accession>
<evidence type="ECO:0000256" key="2">
    <source>
        <dbReference type="ARBA" id="ARBA00023125"/>
    </source>
</evidence>
<dbReference type="SUPFAM" id="SSF48008">
    <property type="entry name" value="GntR ligand-binding domain-like"/>
    <property type="match status" value="1"/>
</dbReference>
<dbReference type="AlphaFoldDB" id="A0A975S2L1"/>
<dbReference type="Pfam" id="PF07729">
    <property type="entry name" value="FCD"/>
    <property type="match status" value="1"/>
</dbReference>
<evidence type="ECO:0000313" key="6">
    <source>
        <dbReference type="Proteomes" id="UP000679352"/>
    </source>
</evidence>
<evidence type="ECO:0000313" key="5">
    <source>
        <dbReference type="EMBL" id="QWK92329.1"/>
    </source>
</evidence>
<dbReference type="EMBL" id="CP076362">
    <property type="protein sequence ID" value="QWK92329.1"/>
    <property type="molecule type" value="Genomic_DNA"/>
</dbReference>
<proteinExistence type="predicted"/>
<evidence type="ECO:0000256" key="1">
    <source>
        <dbReference type="ARBA" id="ARBA00023015"/>
    </source>
</evidence>
<dbReference type="KEGG" id="gfu:KM031_16625"/>
<keyword evidence="3" id="KW-0804">Transcription</keyword>
<keyword evidence="2" id="KW-0238">DNA-binding</keyword>
<dbReference type="SUPFAM" id="SSF46785">
    <property type="entry name" value="Winged helix' DNA-binding domain"/>
    <property type="match status" value="1"/>
</dbReference>
<geneLocation type="plasmid" evidence="5 6">
    <name>p1</name>
</geneLocation>
<reference evidence="5" key="1">
    <citation type="submission" date="2021-06" db="EMBL/GenBank/DDBJ databases">
        <authorList>
            <person name="Lee C.-S."/>
            <person name="Jin L."/>
        </authorList>
    </citation>
    <scope>NUCLEOTIDE SEQUENCE</scope>
    <source>
        <strain evidence="5">Con5</strain>
        <plasmid evidence="5">p1</plasmid>
    </source>
</reference>
<dbReference type="RefSeq" id="WP_215505383.1">
    <property type="nucleotide sequence ID" value="NZ_CP076362.1"/>
</dbReference>
<dbReference type="GO" id="GO:0003700">
    <property type="term" value="F:DNA-binding transcription factor activity"/>
    <property type="evidence" value="ECO:0007669"/>
    <property type="project" value="InterPro"/>
</dbReference>
<dbReference type="InterPro" id="IPR000524">
    <property type="entry name" value="Tscrpt_reg_HTH_GntR"/>
</dbReference>
<dbReference type="InterPro" id="IPR008920">
    <property type="entry name" value="TF_FadR/GntR_C"/>
</dbReference>
<dbReference type="SMART" id="SM00895">
    <property type="entry name" value="FCD"/>
    <property type="match status" value="1"/>
</dbReference>
<dbReference type="Gene3D" id="1.20.120.530">
    <property type="entry name" value="GntR ligand-binding domain-like"/>
    <property type="match status" value="1"/>
</dbReference>
<dbReference type="PANTHER" id="PTHR43537:SF41">
    <property type="entry name" value="TRANSCRIPTIONAL REGULATORY PROTEIN"/>
    <property type="match status" value="1"/>
</dbReference>
<gene>
    <name evidence="5" type="ORF">KM031_16625</name>
</gene>
<name>A0A975S2L1_9RHOB</name>
<dbReference type="InterPro" id="IPR011711">
    <property type="entry name" value="GntR_C"/>
</dbReference>
<protein>
    <submittedName>
        <fullName evidence="5">GntR family transcriptional regulator</fullName>
    </submittedName>
</protein>
<keyword evidence="6" id="KW-1185">Reference proteome</keyword>
<dbReference type="Pfam" id="PF00392">
    <property type="entry name" value="GntR"/>
    <property type="match status" value="1"/>
</dbReference>
<dbReference type="InterPro" id="IPR036388">
    <property type="entry name" value="WH-like_DNA-bd_sf"/>
</dbReference>
<dbReference type="CDD" id="cd07377">
    <property type="entry name" value="WHTH_GntR"/>
    <property type="match status" value="1"/>
</dbReference>
<keyword evidence="5" id="KW-0614">Plasmid</keyword>
<dbReference type="SMART" id="SM00345">
    <property type="entry name" value="HTH_GNTR"/>
    <property type="match status" value="1"/>
</dbReference>